<dbReference type="Pfam" id="PF20648">
    <property type="entry name" value="DUF6809"/>
    <property type="match status" value="1"/>
</dbReference>
<protein>
    <submittedName>
        <fullName evidence="1">Uncharacterized protein</fullName>
    </submittedName>
</protein>
<gene>
    <name evidence="1" type="ORF">GCM10008933_39410</name>
</gene>
<reference evidence="2" key="1">
    <citation type="journal article" date="2019" name="Int. J. Syst. Evol. Microbiol.">
        <title>The Global Catalogue of Microorganisms (GCM) 10K type strain sequencing project: providing services to taxonomists for standard genome sequencing and annotation.</title>
        <authorList>
            <consortium name="The Broad Institute Genomics Platform"/>
            <consortium name="The Broad Institute Genome Sequencing Center for Infectious Disease"/>
            <person name="Wu L."/>
            <person name="Ma J."/>
        </authorList>
    </citation>
    <scope>NUCLEOTIDE SEQUENCE [LARGE SCALE GENOMIC DNA]</scope>
    <source>
        <strain evidence="2">JCM 12774</strain>
    </source>
</reference>
<dbReference type="EMBL" id="BAAACX010000018">
    <property type="protein sequence ID" value="GAA0405234.1"/>
    <property type="molecule type" value="Genomic_DNA"/>
</dbReference>
<name>A0ABP3IIB0_9BACL</name>
<evidence type="ECO:0000313" key="2">
    <source>
        <dbReference type="Proteomes" id="UP001500340"/>
    </source>
</evidence>
<sequence>MPSLLESLYHGHLTPEEQVVPKDPEYRQCRRELSETMEALKKKLSTEEFTELEALMNLQYKIQGMEMAAAFRYGFRLGAAMLIEVHFGDGVEQGDKL</sequence>
<dbReference type="Proteomes" id="UP001500340">
    <property type="component" value="Unassembled WGS sequence"/>
</dbReference>
<accession>A0ABP3IIB0</accession>
<proteinExistence type="predicted"/>
<dbReference type="RefSeq" id="WP_343864064.1">
    <property type="nucleotide sequence ID" value="NZ_BAAACX010000018.1"/>
</dbReference>
<dbReference type="InterPro" id="IPR049215">
    <property type="entry name" value="DUF6809"/>
</dbReference>
<keyword evidence="2" id="KW-1185">Reference proteome</keyword>
<organism evidence="1 2">
    <name type="scientific">Paenibacillus motobuensis</name>
    <dbReference type="NCBI Taxonomy" id="295324"/>
    <lineage>
        <taxon>Bacteria</taxon>
        <taxon>Bacillati</taxon>
        <taxon>Bacillota</taxon>
        <taxon>Bacilli</taxon>
        <taxon>Bacillales</taxon>
        <taxon>Paenibacillaceae</taxon>
        <taxon>Paenibacillus</taxon>
    </lineage>
</organism>
<evidence type="ECO:0000313" key="1">
    <source>
        <dbReference type="EMBL" id="GAA0405234.1"/>
    </source>
</evidence>
<comment type="caution">
    <text evidence="1">The sequence shown here is derived from an EMBL/GenBank/DDBJ whole genome shotgun (WGS) entry which is preliminary data.</text>
</comment>